<proteinExistence type="predicted"/>
<accession>Q164A1</accession>
<dbReference type="AlphaFoldDB" id="Q164A1"/>
<name>Q164A1_ROSDO</name>
<evidence type="ECO:0000313" key="2">
    <source>
        <dbReference type="Proteomes" id="UP000007029"/>
    </source>
</evidence>
<protein>
    <submittedName>
        <fullName evidence="1">Uncharacterized protein</fullName>
    </submittedName>
</protein>
<keyword evidence="2" id="KW-1185">Reference proteome</keyword>
<dbReference type="KEGG" id="rde:RD1_3187"/>
<dbReference type="HOGENOM" id="CLU_2556135_0_0_5"/>
<gene>
    <name evidence="1" type="ordered locus">RD1_3187</name>
</gene>
<dbReference type="Proteomes" id="UP000007029">
    <property type="component" value="Chromosome"/>
</dbReference>
<organism evidence="1 2">
    <name type="scientific">Roseobacter denitrificans (strain ATCC 33942 / OCh 114)</name>
    <name type="common">Erythrobacter sp. (strain OCh 114)</name>
    <name type="synonym">Roseobacter denitrificans</name>
    <dbReference type="NCBI Taxonomy" id="375451"/>
    <lineage>
        <taxon>Bacteria</taxon>
        <taxon>Pseudomonadati</taxon>
        <taxon>Pseudomonadota</taxon>
        <taxon>Alphaproteobacteria</taxon>
        <taxon>Rhodobacterales</taxon>
        <taxon>Roseobacteraceae</taxon>
        <taxon>Roseobacter</taxon>
    </lineage>
</organism>
<evidence type="ECO:0000313" key="1">
    <source>
        <dbReference type="EMBL" id="ABG32692.1"/>
    </source>
</evidence>
<sequence>MPFRSPARRTSTLRTDCANYQIYLDPVCFHAPSVTCNAAQGGRARLSRLRRRVAFEPERLAKYLRYHVSRNALKSLMSGSVT</sequence>
<dbReference type="STRING" id="375451.RD1_3187"/>
<reference evidence="1 2" key="1">
    <citation type="journal article" date="2007" name="J. Bacteriol.">
        <title>The complete genome sequence of Roseobacter denitrificans reveals a mixotrophic rather than photosynthetic metabolism.</title>
        <authorList>
            <person name="Swingley W.D."/>
            <person name="Sadekar S."/>
            <person name="Mastrian S.D."/>
            <person name="Matthies H.J."/>
            <person name="Hao J."/>
            <person name="Ramos H."/>
            <person name="Acharya C.R."/>
            <person name="Conrad A.L."/>
            <person name="Taylor H.L."/>
            <person name="Dejesa L.C."/>
            <person name="Shah M.K."/>
            <person name="O'huallachain M.E."/>
            <person name="Lince M.T."/>
            <person name="Blankenship R.E."/>
            <person name="Beatty J.T."/>
            <person name="Touchman J.W."/>
        </authorList>
    </citation>
    <scope>NUCLEOTIDE SEQUENCE [LARGE SCALE GENOMIC DNA]</scope>
    <source>
        <strain evidence="2">ATCC 33942 / OCh 114</strain>
    </source>
</reference>
<dbReference type="EMBL" id="CP000362">
    <property type="protein sequence ID" value="ABG32692.1"/>
    <property type="molecule type" value="Genomic_DNA"/>
</dbReference>